<evidence type="ECO:0000313" key="6">
    <source>
        <dbReference type="Proteomes" id="UP000515493"/>
    </source>
</evidence>
<dbReference type="Proteomes" id="UP000515493">
    <property type="component" value="Chromosome"/>
</dbReference>
<dbReference type="Gene3D" id="1.10.101.10">
    <property type="entry name" value="PGBD-like superfamily/PGBD"/>
    <property type="match status" value="2"/>
</dbReference>
<feature type="region of interest" description="Disordered" evidence="1">
    <location>
        <begin position="431"/>
        <end position="491"/>
    </location>
</feature>
<sequence>MPSNIDTHDLDTVSGAVYFSVGRGTEGGAASYHLSIAGVTVGTSEPRWGEVGRVAQNSGYSLGTIQVDFGQRGTWPLGSIESRTLQPGEQTYVDGVIQQAAAYAQAHNLPFAQNHADLRRDLLSHGNGLNGRSSLSFVDTGTRDSMNAWAGSTEGKQWIHSNIDYPQVRNATQTAMGILDAHGDNIVEDRRFEAISLLAKTANQMPSQLPKLEKVLKDGGDYDALLAKADQIRATHGYYDGPKAANIAEKYENAYSQNQAALDRAHSKVNSKDFDPSSERNDPDVQKALELVHASPSRQASPSHVLKEGSTGREVRKLESNLSALGYTASNDDSFTVDRTFDASTKQAVEAFQQANGLTPIDGKAGPATLKAIDQQARSLQSSLIELGFTGADTKPLNVDGYLGNGTRQAVSAFQQVNGLPVTGVADRETQQSLTQKVAQQIQAHSPAHAPGSDRSETPSSGVVSPVDPEHTSQPISRPATSIPLLSDPGHSHHSFFRHMLDKVHAAETQRGIPPGIHSERLAGSLSVEGIRSGLTSVDRVELSQDGSLARAVQISATRDETSLNRSTPPVNTAQAVSQTLQESSEHAQEAVAIERSRAAMEQAQQQNQARGSVGMMA</sequence>
<dbReference type="Pfam" id="PF20410">
    <property type="entry name" value="X-Tfes_XVIPCD"/>
    <property type="match status" value="1"/>
</dbReference>
<evidence type="ECO:0000313" key="5">
    <source>
        <dbReference type="EMBL" id="CAD1797585.1"/>
    </source>
</evidence>
<dbReference type="EMBL" id="LR861803">
    <property type="protein sequence ID" value="CAD1797585.1"/>
    <property type="molecule type" value="Genomic_DNA"/>
</dbReference>
<evidence type="ECO:0000259" key="3">
    <source>
        <dbReference type="Pfam" id="PF20410"/>
    </source>
</evidence>
<feature type="domain" description="Peptidoglycan binding-like" evidence="2">
    <location>
        <begin position="376"/>
        <end position="434"/>
    </location>
</feature>
<evidence type="ECO:0000259" key="2">
    <source>
        <dbReference type="Pfam" id="PF01471"/>
    </source>
</evidence>
<accession>A0A8E4EB72</accession>
<feature type="region of interest" description="Disordered" evidence="1">
    <location>
        <begin position="262"/>
        <end position="313"/>
    </location>
</feature>
<dbReference type="Pfam" id="PF01471">
    <property type="entry name" value="PG_binding_1"/>
    <property type="match status" value="2"/>
</dbReference>
<name>A0A8E4EB72_9XANT</name>
<evidence type="ECO:0000313" key="4">
    <source>
        <dbReference type="EMBL" id="CAD0343498.1"/>
    </source>
</evidence>
<organism evidence="4">
    <name type="scientific">Xanthomonas euroxanthea</name>
    <dbReference type="NCBI Taxonomy" id="2259622"/>
    <lineage>
        <taxon>Bacteria</taxon>
        <taxon>Pseudomonadati</taxon>
        <taxon>Pseudomonadota</taxon>
        <taxon>Gammaproteobacteria</taxon>
        <taxon>Lysobacterales</taxon>
        <taxon>Lysobacteraceae</taxon>
        <taxon>Xanthomonas</taxon>
    </lineage>
</organism>
<gene>
    <name evidence="4" type="ORF">XSP_004046</name>
</gene>
<evidence type="ECO:0000256" key="1">
    <source>
        <dbReference type="SAM" id="MobiDB-lite"/>
    </source>
</evidence>
<protein>
    <submittedName>
        <fullName evidence="4">Peptidoglycan-binding protein</fullName>
    </submittedName>
</protein>
<dbReference type="RefSeq" id="WP_119132628.1">
    <property type="nucleotide sequence ID" value="NZ_LR861803.1"/>
</dbReference>
<dbReference type="InterPro" id="IPR036365">
    <property type="entry name" value="PGBD-like_sf"/>
</dbReference>
<dbReference type="GeneID" id="79391339"/>
<feature type="compositionally biased region" description="Basic and acidic residues" evidence="1">
    <location>
        <begin position="263"/>
        <end position="287"/>
    </location>
</feature>
<dbReference type="InterPro" id="IPR046519">
    <property type="entry name" value="X-Tfes_XVIPCD"/>
</dbReference>
<dbReference type="EMBL" id="LR824641">
    <property type="protein sequence ID" value="CAD0343498.1"/>
    <property type="molecule type" value="Genomic_DNA"/>
</dbReference>
<dbReference type="AlphaFoldDB" id="A0A8E4EB72"/>
<dbReference type="SUPFAM" id="SSF47090">
    <property type="entry name" value="PGBD-like"/>
    <property type="match status" value="2"/>
</dbReference>
<dbReference type="KEGG" id="xeu:XSP_004046"/>
<dbReference type="InterPro" id="IPR002477">
    <property type="entry name" value="Peptidoglycan-bd-like"/>
</dbReference>
<feature type="compositionally biased region" description="Polar residues" evidence="1">
    <location>
        <begin position="431"/>
        <end position="444"/>
    </location>
</feature>
<reference evidence="4 6" key="1">
    <citation type="submission" date="2020-07" db="EMBL/GenBank/DDBJ databases">
        <authorList>
            <person name="Teixeira M."/>
        </authorList>
    </citation>
    <scope>NUCLEOTIDE SEQUENCE</scope>
    <source>
        <strain evidence="5">1</strain>
        <strain evidence="4">Xanthomonas sp. CPBF 367</strain>
    </source>
</reference>
<proteinExistence type="predicted"/>
<feature type="domain" description="X-Tfes XVIPCD" evidence="3">
    <location>
        <begin position="488"/>
        <end position="589"/>
    </location>
</feature>
<feature type="domain" description="Peptidoglycan binding-like" evidence="2">
    <location>
        <begin position="312"/>
        <end position="373"/>
    </location>
</feature>
<dbReference type="InterPro" id="IPR036366">
    <property type="entry name" value="PGBDSf"/>
</dbReference>